<evidence type="ECO:0000313" key="2">
    <source>
        <dbReference type="EMBL" id="CAG8832700.1"/>
    </source>
</evidence>
<feature type="non-terminal residue" evidence="2">
    <location>
        <position position="1"/>
    </location>
</feature>
<feature type="region of interest" description="Disordered" evidence="1">
    <location>
        <begin position="63"/>
        <end position="103"/>
    </location>
</feature>
<gene>
    <name evidence="2" type="ORF">GMARGA_LOCUS31185</name>
</gene>
<protein>
    <submittedName>
        <fullName evidence="2">40411_t:CDS:1</fullName>
    </submittedName>
</protein>
<dbReference type="Proteomes" id="UP000789901">
    <property type="component" value="Unassembled WGS sequence"/>
</dbReference>
<evidence type="ECO:0000313" key="3">
    <source>
        <dbReference type="Proteomes" id="UP000789901"/>
    </source>
</evidence>
<feature type="compositionally biased region" description="Basic residues" evidence="1">
    <location>
        <begin position="63"/>
        <end position="81"/>
    </location>
</feature>
<sequence length="103" mass="11966">HDENIKQLMKEISTATTKARIEEIFEIIKEIDNEKLEDISGVSYASRDQGIVARSKRYIQKNTNKRKKNSTKLISGKRQRTKSNIESNKIEQTNTDLNEIEEN</sequence>
<dbReference type="EMBL" id="CAJVQB010045875">
    <property type="protein sequence ID" value="CAG8832700.1"/>
    <property type="molecule type" value="Genomic_DNA"/>
</dbReference>
<proteinExistence type="predicted"/>
<accession>A0ABN7WJ09</accession>
<reference evidence="2 3" key="1">
    <citation type="submission" date="2021-06" db="EMBL/GenBank/DDBJ databases">
        <authorList>
            <person name="Kallberg Y."/>
            <person name="Tangrot J."/>
            <person name="Rosling A."/>
        </authorList>
    </citation>
    <scope>NUCLEOTIDE SEQUENCE [LARGE SCALE GENOMIC DNA]</scope>
    <source>
        <strain evidence="2 3">120-4 pot B 10/14</strain>
    </source>
</reference>
<evidence type="ECO:0000256" key="1">
    <source>
        <dbReference type="SAM" id="MobiDB-lite"/>
    </source>
</evidence>
<organism evidence="2 3">
    <name type="scientific">Gigaspora margarita</name>
    <dbReference type="NCBI Taxonomy" id="4874"/>
    <lineage>
        <taxon>Eukaryota</taxon>
        <taxon>Fungi</taxon>
        <taxon>Fungi incertae sedis</taxon>
        <taxon>Mucoromycota</taxon>
        <taxon>Glomeromycotina</taxon>
        <taxon>Glomeromycetes</taxon>
        <taxon>Diversisporales</taxon>
        <taxon>Gigasporaceae</taxon>
        <taxon>Gigaspora</taxon>
    </lineage>
</organism>
<comment type="caution">
    <text evidence="2">The sequence shown here is derived from an EMBL/GenBank/DDBJ whole genome shotgun (WGS) entry which is preliminary data.</text>
</comment>
<name>A0ABN7WJ09_GIGMA</name>
<keyword evidence="3" id="KW-1185">Reference proteome</keyword>
<feature type="compositionally biased region" description="Polar residues" evidence="1">
    <location>
        <begin position="82"/>
        <end position="97"/>
    </location>
</feature>